<keyword evidence="2 4" id="KW-0238">DNA-binding</keyword>
<dbReference type="EMBL" id="FOAZ01000020">
    <property type="protein sequence ID" value="SEM20377.1"/>
    <property type="molecule type" value="Genomic_DNA"/>
</dbReference>
<dbReference type="PROSITE" id="PS01081">
    <property type="entry name" value="HTH_TETR_1"/>
    <property type="match status" value="1"/>
</dbReference>
<dbReference type="InterPro" id="IPR009057">
    <property type="entry name" value="Homeodomain-like_sf"/>
</dbReference>
<dbReference type="InterPro" id="IPR023772">
    <property type="entry name" value="DNA-bd_HTH_TetR-type_CS"/>
</dbReference>
<dbReference type="SUPFAM" id="SSF48498">
    <property type="entry name" value="Tetracyclin repressor-like, C-terminal domain"/>
    <property type="match status" value="1"/>
</dbReference>
<evidence type="ECO:0000256" key="1">
    <source>
        <dbReference type="ARBA" id="ARBA00023015"/>
    </source>
</evidence>
<dbReference type="GO" id="GO:0000976">
    <property type="term" value="F:transcription cis-regulatory region binding"/>
    <property type="evidence" value="ECO:0007669"/>
    <property type="project" value="TreeGrafter"/>
</dbReference>
<dbReference type="InterPro" id="IPR050109">
    <property type="entry name" value="HTH-type_TetR-like_transc_reg"/>
</dbReference>
<name>A0A1H7WHK3_STRJI</name>
<dbReference type="PROSITE" id="PS50977">
    <property type="entry name" value="HTH_TETR_2"/>
    <property type="match status" value="1"/>
</dbReference>
<dbReference type="Gene3D" id="1.10.10.60">
    <property type="entry name" value="Homeodomain-like"/>
    <property type="match status" value="1"/>
</dbReference>
<feature type="DNA-binding region" description="H-T-H motif" evidence="4">
    <location>
        <begin position="58"/>
        <end position="77"/>
    </location>
</feature>
<dbReference type="GO" id="GO:0003700">
    <property type="term" value="F:DNA-binding transcription factor activity"/>
    <property type="evidence" value="ECO:0007669"/>
    <property type="project" value="TreeGrafter"/>
</dbReference>
<keyword evidence="3" id="KW-0804">Transcription</keyword>
<reference evidence="7" key="1">
    <citation type="submission" date="2016-10" db="EMBL/GenBank/DDBJ databases">
        <authorList>
            <person name="Varghese N."/>
        </authorList>
    </citation>
    <scope>NUCLEOTIDE SEQUENCE [LARGE SCALE GENOMIC DNA]</scope>
    <source>
        <strain evidence="7">DSM 45096 / BCRC 16803 / CGMCC 4.1857 / CIP 109030 / JCM 12277 / KCTC 19219 / NBRC 100920 / 33214</strain>
    </source>
</reference>
<dbReference type="Proteomes" id="UP000183015">
    <property type="component" value="Unassembled WGS sequence"/>
</dbReference>
<dbReference type="SUPFAM" id="SSF46689">
    <property type="entry name" value="Homeodomain-like"/>
    <property type="match status" value="1"/>
</dbReference>
<organism evidence="6 7">
    <name type="scientific">Streptacidiphilus jiangxiensis</name>
    <dbReference type="NCBI Taxonomy" id="235985"/>
    <lineage>
        <taxon>Bacteria</taxon>
        <taxon>Bacillati</taxon>
        <taxon>Actinomycetota</taxon>
        <taxon>Actinomycetes</taxon>
        <taxon>Kitasatosporales</taxon>
        <taxon>Streptomycetaceae</taxon>
        <taxon>Streptacidiphilus</taxon>
    </lineage>
</organism>
<evidence type="ECO:0000256" key="4">
    <source>
        <dbReference type="PROSITE-ProRule" id="PRU00335"/>
    </source>
</evidence>
<gene>
    <name evidence="6" type="ORF">SAMN05414137_120136</name>
</gene>
<dbReference type="Gene3D" id="1.10.357.10">
    <property type="entry name" value="Tetracycline Repressor, domain 2"/>
    <property type="match status" value="1"/>
</dbReference>
<accession>A0A1H7WHK3</accession>
<protein>
    <submittedName>
        <fullName evidence="6">DNA-binding transcriptional regulator, AcrR family</fullName>
    </submittedName>
</protein>
<proteinExistence type="predicted"/>
<sequence>MVMFVDDIRNTIDLKVHVRPMTGRQARYHAARSAATQAKLLAAMEDLLDAGESFTDITVQRLIEEAGVSRATFYAHFRTKSDVLVCLADRLREQQLARAQAWDPTLGEEDGAERYAQYWLEIITAQRASHSIMAAVRVAASYDPGVGDFYSDDLETFDELIRSLLLSEKAAGSAPADLDAANASKIIIWGVGGAMARHIGTDDGSGDAAFARELGRIFWYGAYRRPAD</sequence>
<dbReference type="InterPro" id="IPR036271">
    <property type="entry name" value="Tet_transcr_reg_TetR-rel_C_sf"/>
</dbReference>
<dbReference type="PANTHER" id="PTHR30055">
    <property type="entry name" value="HTH-TYPE TRANSCRIPTIONAL REGULATOR RUTR"/>
    <property type="match status" value="1"/>
</dbReference>
<evidence type="ECO:0000313" key="6">
    <source>
        <dbReference type="EMBL" id="SEM20377.1"/>
    </source>
</evidence>
<evidence type="ECO:0000256" key="2">
    <source>
        <dbReference type="ARBA" id="ARBA00023125"/>
    </source>
</evidence>
<dbReference type="STRING" id="235985.SAMN05414137_120136"/>
<keyword evidence="7" id="KW-1185">Reference proteome</keyword>
<evidence type="ECO:0000259" key="5">
    <source>
        <dbReference type="PROSITE" id="PS50977"/>
    </source>
</evidence>
<evidence type="ECO:0000313" key="7">
    <source>
        <dbReference type="Proteomes" id="UP000183015"/>
    </source>
</evidence>
<dbReference type="Pfam" id="PF00440">
    <property type="entry name" value="TetR_N"/>
    <property type="match status" value="1"/>
</dbReference>
<feature type="domain" description="HTH tetR-type" evidence="5">
    <location>
        <begin position="33"/>
        <end position="95"/>
    </location>
</feature>
<keyword evidence="1" id="KW-0805">Transcription regulation</keyword>
<dbReference type="eggNOG" id="COG1309">
    <property type="taxonomic scope" value="Bacteria"/>
</dbReference>
<dbReference type="PANTHER" id="PTHR30055:SF234">
    <property type="entry name" value="HTH-TYPE TRANSCRIPTIONAL REGULATOR BETI"/>
    <property type="match status" value="1"/>
</dbReference>
<dbReference type="AlphaFoldDB" id="A0A1H7WHK3"/>
<dbReference type="InterPro" id="IPR001647">
    <property type="entry name" value="HTH_TetR"/>
</dbReference>
<evidence type="ECO:0000256" key="3">
    <source>
        <dbReference type="ARBA" id="ARBA00023163"/>
    </source>
</evidence>